<feature type="region of interest" description="Disordered" evidence="1">
    <location>
        <begin position="475"/>
        <end position="621"/>
    </location>
</feature>
<feature type="region of interest" description="Disordered" evidence="1">
    <location>
        <begin position="292"/>
        <end position="360"/>
    </location>
</feature>
<evidence type="ECO:0000313" key="3">
    <source>
        <dbReference type="RefSeq" id="XP_033782516.1"/>
    </source>
</evidence>
<keyword evidence="2" id="KW-1185">Reference proteome</keyword>
<dbReference type="InParanoid" id="A0A6P8Q632"/>
<accession>A0A6P8Q632</accession>
<feature type="compositionally biased region" description="Polar residues" evidence="1">
    <location>
        <begin position="346"/>
        <end position="360"/>
    </location>
</feature>
<feature type="compositionally biased region" description="Basic and acidic residues" evidence="1">
    <location>
        <begin position="336"/>
        <end position="345"/>
    </location>
</feature>
<feature type="region of interest" description="Disordered" evidence="1">
    <location>
        <begin position="178"/>
        <end position="202"/>
    </location>
</feature>
<proteinExistence type="predicted"/>
<sequence>MWGRPGPFRGNPEDRFIPNWNRDCLTAPKSHINEQPAGSSSGRDPLPFGFPGQSRFPIPQFTSREKPVFGFGAQDGSRAGFRVEMLEQAFHARDFPSSDFQGRDAALLHFRSREMPRSEFVDRENHPLDFLNREALHMDYRKRDAVSFDYRSRMMHAAELRGREISSLSYGERESVSDFRSRGIPSSDFRDRGTRDLDLRGRDHSQSNLTTFLDLLDKDGAQTSFEGQGTSDMDLREHDATSLDFDERSKPKSDQDFREWDISSAVDFVKRLVPPPNTSLLEFLHTLSADRLPDQEIPGGSTDEIERRVRDPTLENPSFKHHELRGSNVKSQGLLKPEEPSHDFRNSQGHLSNQQDPNKVSTDVANMQQAPAGESNRLQPSGHKQGAELDFLGIQDTDYRNMEYRDVDMRFSYGHGRTTKDSLQILDAFQAPDGTPVQGVRLTSSKPGYSHGSVCVEFSLLEEAIGCMEANQGEASNVGFEEQRSKCNTSREKLEEKSDGRTQKEPLDLAALSSSPVTQKEKDSGSPPTTPSRSLQELPHPAESPADPEQKKREDLEKQQPPKAPRKCTDKGLHRREGQNRSKKEIEKKHQHGEDMHKELESRSEQICGAERDNQTDSESKITSKIDCCNIIYTGLLSVPIKKLQTVQKTAIRVLVNVRRWKGGRKEADLASQGKPQKRPANESYRDAVRKAMFALYKELE</sequence>
<dbReference type="Proteomes" id="UP000515159">
    <property type="component" value="Chromosome 17"/>
</dbReference>
<dbReference type="OrthoDB" id="29221at2759"/>
<feature type="region of interest" description="Disordered" evidence="1">
    <location>
        <begin position="666"/>
        <end position="685"/>
    </location>
</feature>
<feature type="compositionally biased region" description="Basic and acidic residues" evidence="1">
    <location>
        <begin position="567"/>
        <end position="621"/>
    </location>
</feature>
<dbReference type="KEGG" id="gsh:117351395"/>
<protein>
    <submittedName>
        <fullName evidence="3">RNA-binding protein 6-like</fullName>
    </submittedName>
</protein>
<feature type="compositionally biased region" description="Basic and acidic residues" evidence="1">
    <location>
        <begin position="304"/>
        <end position="325"/>
    </location>
</feature>
<feature type="region of interest" description="Disordered" evidence="1">
    <location>
        <begin position="223"/>
        <end position="256"/>
    </location>
</feature>
<feature type="compositionally biased region" description="Basic and acidic residues" evidence="1">
    <location>
        <begin position="233"/>
        <end position="256"/>
    </location>
</feature>
<feature type="compositionally biased region" description="Basic and acidic residues" evidence="1">
    <location>
        <begin position="548"/>
        <end position="560"/>
    </location>
</feature>
<gene>
    <name evidence="3" type="primary">LOC117351395</name>
</gene>
<reference evidence="3" key="1">
    <citation type="submission" date="2025-08" db="UniProtKB">
        <authorList>
            <consortium name="RefSeq"/>
        </authorList>
    </citation>
    <scope>IDENTIFICATION</scope>
</reference>
<dbReference type="GeneID" id="117351395"/>
<name>A0A6P8Q632_GEOSA</name>
<feature type="region of interest" description="Disordered" evidence="1">
    <location>
        <begin position="27"/>
        <end position="52"/>
    </location>
</feature>
<evidence type="ECO:0000256" key="1">
    <source>
        <dbReference type="SAM" id="MobiDB-lite"/>
    </source>
</evidence>
<organism evidence="2 3">
    <name type="scientific">Geotrypetes seraphini</name>
    <name type="common">Gaboon caecilian</name>
    <name type="synonym">Caecilia seraphini</name>
    <dbReference type="NCBI Taxonomy" id="260995"/>
    <lineage>
        <taxon>Eukaryota</taxon>
        <taxon>Metazoa</taxon>
        <taxon>Chordata</taxon>
        <taxon>Craniata</taxon>
        <taxon>Vertebrata</taxon>
        <taxon>Euteleostomi</taxon>
        <taxon>Amphibia</taxon>
        <taxon>Gymnophiona</taxon>
        <taxon>Geotrypetes</taxon>
    </lineage>
</organism>
<dbReference type="AlphaFoldDB" id="A0A6P8Q632"/>
<evidence type="ECO:0000313" key="2">
    <source>
        <dbReference type="Proteomes" id="UP000515159"/>
    </source>
</evidence>
<feature type="compositionally biased region" description="Basic and acidic residues" evidence="1">
    <location>
        <begin position="481"/>
        <end position="507"/>
    </location>
</feature>
<dbReference type="RefSeq" id="XP_033782516.1">
    <property type="nucleotide sequence ID" value="XM_033926625.1"/>
</dbReference>
<feature type="compositionally biased region" description="Basic and acidic residues" evidence="1">
    <location>
        <begin position="188"/>
        <end position="202"/>
    </location>
</feature>
<feature type="region of interest" description="Disordered" evidence="1">
    <location>
        <begin position="1"/>
        <end position="20"/>
    </location>
</feature>